<dbReference type="CDD" id="cd06257">
    <property type="entry name" value="DnaJ"/>
    <property type="match status" value="1"/>
</dbReference>
<accession>A0A6A6FJ47</accession>
<name>A0A6A6FJ47_9PEZI</name>
<dbReference type="InterPro" id="IPR001623">
    <property type="entry name" value="DnaJ_domain"/>
</dbReference>
<organism evidence="3 4">
    <name type="scientific">Cercospora zeae-maydis SCOH1-5</name>
    <dbReference type="NCBI Taxonomy" id="717836"/>
    <lineage>
        <taxon>Eukaryota</taxon>
        <taxon>Fungi</taxon>
        <taxon>Dikarya</taxon>
        <taxon>Ascomycota</taxon>
        <taxon>Pezizomycotina</taxon>
        <taxon>Dothideomycetes</taxon>
        <taxon>Dothideomycetidae</taxon>
        <taxon>Mycosphaerellales</taxon>
        <taxon>Mycosphaerellaceae</taxon>
        <taxon>Cercospora</taxon>
    </lineage>
</organism>
<dbReference type="SMART" id="SM00271">
    <property type="entry name" value="DnaJ"/>
    <property type="match status" value="1"/>
</dbReference>
<evidence type="ECO:0000259" key="2">
    <source>
        <dbReference type="PROSITE" id="PS50076"/>
    </source>
</evidence>
<evidence type="ECO:0000313" key="3">
    <source>
        <dbReference type="EMBL" id="KAF2213294.1"/>
    </source>
</evidence>
<dbReference type="PROSITE" id="PS50076">
    <property type="entry name" value="DNAJ_2"/>
    <property type="match status" value="1"/>
</dbReference>
<dbReference type="InterPro" id="IPR036869">
    <property type="entry name" value="J_dom_sf"/>
</dbReference>
<sequence length="318" mass="35948">MAPNSSKKSGAKVQSCLSQICSEVKRNKNPHAILGLQPGCTEREVTTAYRQLALLLHPDKCTDEKQTELHTTLFVKIDEAKDALLDPIASNQEGREGEGSTRPTKSPWRNPMFNKKRDTRGDKGGRRESQGDGYYYWMPNRNAYSEDEPAAEATPRDDLYEHPSGPVPGSQSQEDEDAIAGAEREQAEEVQDEDNAKAETTEIQPRSNFWVSSSGKQKQNLDRSDIIHAPVFFANGREKFYSARHKKHQTWAMQQEKQEFGLANAAEDVFCEAWWEEDGPAMFAEEEVELGAEHEDVLEEEWIPISVPYNLGDSFPER</sequence>
<reference evidence="3" key="1">
    <citation type="journal article" date="2020" name="Stud. Mycol.">
        <title>101 Dothideomycetes genomes: a test case for predicting lifestyles and emergence of pathogens.</title>
        <authorList>
            <person name="Haridas S."/>
            <person name="Albert R."/>
            <person name="Binder M."/>
            <person name="Bloem J."/>
            <person name="Labutti K."/>
            <person name="Salamov A."/>
            <person name="Andreopoulos B."/>
            <person name="Baker S."/>
            <person name="Barry K."/>
            <person name="Bills G."/>
            <person name="Bluhm B."/>
            <person name="Cannon C."/>
            <person name="Castanera R."/>
            <person name="Culley D."/>
            <person name="Daum C."/>
            <person name="Ezra D."/>
            <person name="Gonzalez J."/>
            <person name="Henrissat B."/>
            <person name="Kuo A."/>
            <person name="Liang C."/>
            <person name="Lipzen A."/>
            <person name="Lutzoni F."/>
            <person name="Magnuson J."/>
            <person name="Mondo S."/>
            <person name="Nolan M."/>
            <person name="Ohm R."/>
            <person name="Pangilinan J."/>
            <person name="Park H.-J."/>
            <person name="Ramirez L."/>
            <person name="Alfaro M."/>
            <person name="Sun H."/>
            <person name="Tritt A."/>
            <person name="Yoshinaga Y."/>
            <person name="Zwiers L.-H."/>
            <person name="Turgeon B."/>
            <person name="Goodwin S."/>
            <person name="Spatafora J."/>
            <person name="Crous P."/>
            <person name="Grigoriev I."/>
        </authorList>
    </citation>
    <scope>NUCLEOTIDE SEQUENCE</scope>
    <source>
        <strain evidence="3">SCOH1-5</strain>
    </source>
</reference>
<dbReference type="EMBL" id="ML992671">
    <property type="protein sequence ID" value="KAF2213294.1"/>
    <property type="molecule type" value="Genomic_DNA"/>
</dbReference>
<dbReference type="InterPro" id="IPR050817">
    <property type="entry name" value="DjlA_DnaK_co-chaperone"/>
</dbReference>
<keyword evidence="4" id="KW-1185">Reference proteome</keyword>
<dbReference type="SUPFAM" id="SSF46565">
    <property type="entry name" value="Chaperone J-domain"/>
    <property type="match status" value="1"/>
</dbReference>
<dbReference type="AlphaFoldDB" id="A0A6A6FJ47"/>
<dbReference type="PANTHER" id="PTHR24074">
    <property type="entry name" value="CO-CHAPERONE PROTEIN DJLA"/>
    <property type="match status" value="1"/>
</dbReference>
<feature type="compositionally biased region" description="Polar residues" evidence="1">
    <location>
        <begin position="201"/>
        <end position="216"/>
    </location>
</feature>
<evidence type="ECO:0000256" key="1">
    <source>
        <dbReference type="SAM" id="MobiDB-lite"/>
    </source>
</evidence>
<feature type="domain" description="J" evidence="2">
    <location>
        <begin position="29"/>
        <end position="97"/>
    </location>
</feature>
<dbReference type="Proteomes" id="UP000799539">
    <property type="component" value="Unassembled WGS sequence"/>
</dbReference>
<evidence type="ECO:0000313" key="4">
    <source>
        <dbReference type="Proteomes" id="UP000799539"/>
    </source>
</evidence>
<dbReference type="Pfam" id="PF00226">
    <property type="entry name" value="DnaJ"/>
    <property type="match status" value="1"/>
</dbReference>
<dbReference type="Gene3D" id="1.10.287.110">
    <property type="entry name" value="DnaJ domain"/>
    <property type="match status" value="1"/>
</dbReference>
<protein>
    <recommendedName>
        <fullName evidence="2">J domain-containing protein</fullName>
    </recommendedName>
</protein>
<dbReference type="OrthoDB" id="3645808at2759"/>
<proteinExistence type="predicted"/>
<gene>
    <name evidence="3" type="ORF">CERZMDRAFT_96953</name>
</gene>
<feature type="compositionally biased region" description="Basic and acidic residues" evidence="1">
    <location>
        <begin position="115"/>
        <end position="130"/>
    </location>
</feature>
<feature type="region of interest" description="Disordered" evidence="1">
    <location>
        <begin position="88"/>
        <end position="216"/>
    </location>
</feature>